<feature type="transmembrane region" description="Helical" evidence="6">
    <location>
        <begin position="226"/>
        <end position="244"/>
    </location>
</feature>
<feature type="compositionally biased region" description="Basic and acidic residues" evidence="5">
    <location>
        <begin position="38"/>
        <end position="55"/>
    </location>
</feature>
<feature type="transmembrane region" description="Helical" evidence="6">
    <location>
        <begin position="411"/>
        <end position="432"/>
    </location>
</feature>
<reference evidence="8 9" key="1">
    <citation type="submission" date="2018-11" db="EMBL/GenBank/DDBJ databases">
        <title>Genome sequence of Saitozyma podzolica DSM 27192.</title>
        <authorList>
            <person name="Aliyu H."/>
            <person name="Gorte O."/>
            <person name="Ochsenreither K."/>
        </authorList>
    </citation>
    <scope>NUCLEOTIDE SEQUENCE [LARGE SCALE GENOMIC DNA]</scope>
    <source>
        <strain evidence="8 9">DSM 27192</strain>
    </source>
</reference>
<dbReference type="GO" id="GO:0022857">
    <property type="term" value="F:transmembrane transporter activity"/>
    <property type="evidence" value="ECO:0007669"/>
    <property type="project" value="InterPro"/>
</dbReference>
<dbReference type="PANTHER" id="PTHR23502:SF7">
    <property type="entry name" value="DRUG_PROTON ANTIPORTER YHK8-RELATED"/>
    <property type="match status" value="1"/>
</dbReference>
<feature type="transmembrane region" description="Helical" evidence="6">
    <location>
        <begin position="168"/>
        <end position="187"/>
    </location>
</feature>
<dbReference type="FunFam" id="1.20.1250.20:FF:000082">
    <property type="entry name" value="MFS multidrug transporter, putative"/>
    <property type="match status" value="1"/>
</dbReference>
<dbReference type="Gene3D" id="1.20.1250.20">
    <property type="entry name" value="MFS general substrate transporter like domains"/>
    <property type="match status" value="1"/>
</dbReference>
<accession>A0A427YRZ6</accession>
<keyword evidence="9" id="KW-1185">Reference proteome</keyword>
<feature type="transmembrane region" description="Helical" evidence="6">
    <location>
        <begin position="256"/>
        <end position="276"/>
    </location>
</feature>
<feature type="region of interest" description="Disordered" evidence="5">
    <location>
        <begin position="1"/>
        <end position="72"/>
    </location>
</feature>
<evidence type="ECO:0000256" key="1">
    <source>
        <dbReference type="ARBA" id="ARBA00004141"/>
    </source>
</evidence>
<dbReference type="Proteomes" id="UP000279259">
    <property type="component" value="Unassembled WGS sequence"/>
</dbReference>
<dbReference type="SUPFAM" id="SSF103473">
    <property type="entry name" value="MFS general substrate transporter"/>
    <property type="match status" value="1"/>
</dbReference>
<keyword evidence="3 6" id="KW-1133">Transmembrane helix</keyword>
<dbReference type="PANTHER" id="PTHR23502">
    <property type="entry name" value="MAJOR FACILITATOR SUPERFAMILY"/>
    <property type="match status" value="1"/>
</dbReference>
<sequence length="465" mass="50992">MAAGNSDPPTTQPSPTSTIYSPETRRPSDAMPTNGPKELVDVEKQDPREKDRAGEGTDVGGDDEVVRAENDKTDEDRFTVRWEGPDDLGDPLNTPGWKKWVMTLVLAVSCQCVTCCSSMASDTYAGLEAEFGVSQEVCILTVSLFVAGLGVGPLFLGPVSEFLGRAKVLHYGFAGFFLFNFPVAFANNIAVHIIFRFLTGFAGSAFLSVSGGAISDVFTNAKVGTPMMIFSAAPFIGPVLGPLVSGFINEHTNWRWTYYVIIIWAAVMLVLLLVFVPESYSPELLRRKAKRLRKETGDERWISPVEKLNRTFWEALKKSIKTPFILLSTQYMVLFLDLWSALILGILYLFFGGVPYVFRTQHGFTLQQTGLSFLGIGLGQVVAVASQPYFNGKYRLQVKKHGGAAPPEARLVAGKFGAVLCPLGILLFGLTSFSNVHWIVPIIMSSFFGAGMVFSFTSTFTYLVE</sequence>
<dbReference type="PROSITE" id="PS50850">
    <property type="entry name" value="MFS"/>
    <property type="match status" value="1"/>
</dbReference>
<feature type="compositionally biased region" description="Low complexity" evidence="5">
    <location>
        <begin position="1"/>
        <end position="22"/>
    </location>
</feature>
<gene>
    <name evidence="8" type="ORF">EHS25_006509</name>
</gene>
<evidence type="ECO:0000256" key="5">
    <source>
        <dbReference type="SAM" id="MobiDB-lite"/>
    </source>
</evidence>
<dbReference type="Pfam" id="PF07690">
    <property type="entry name" value="MFS_1"/>
    <property type="match status" value="1"/>
</dbReference>
<dbReference type="EMBL" id="RSCD01000003">
    <property type="protein sequence ID" value="RSH93860.1"/>
    <property type="molecule type" value="Genomic_DNA"/>
</dbReference>
<feature type="transmembrane region" description="Helical" evidence="6">
    <location>
        <begin position="438"/>
        <end position="464"/>
    </location>
</feature>
<comment type="caution">
    <text evidence="8">The sequence shown here is derived from an EMBL/GenBank/DDBJ whole genome shotgun (WGS) entry which is preliminary data.</text>
</comment>
<organism evidence="8 9">
    <name type="scientific">Saitozyma podzolica</name>
    <dbReference type="NCBI Taxonomy" id="1890683"/>
    <lineage>
        <taxon>Eukaryota</taxon>
        <taxon>Fungi</taxon>
        <taxon>Dikarya</taxon>
        <taxon>Basidiomycota</taxon>
        <taxon>Agaricomycotina</taxon>
        <taxon>Tremellomycetes</taxon>
        <taxon>Tremellales</taxon>
        <taxon>Trimorphomycetaceae</taxon>
        <taxon>Saitozyma</taxon>
    </lineage>
</organism>
<evidence type="ECO:0000313" key="8">
    <source>
        <dbReference type="EMBL" id="RSH93860.1"/>
    </source>
</evidence>
<evidence type="ECO:0000259" key="7">
    <source>
        <dbReference type="PROSITE" id="PS50850"/>
    </source>
</evidence>
<dbReference type="InterPro" id="IPR011701">
    <property type="entry name" value="MFS"/>
</dbReference>
<dbReference type="STRING" id="1890683.A0A427YRZ6"/>
<evidence type="ECO:0000313" key="9">
    <source>
        <dbReference type="Proteomes" id="UP000279259"/>
    </source>
</evidence>
<comment type="subcellular location">
    <subcellularLocation>
        <location evidence="1">Membrane</location>
        <topology evidence="1">Multi-pass membrane protein</topology>
    </subcellularLocation>
</comment>
<keyword evidence="2 6" id="KW-0812">Transmembrane</keyword>
<feature type="transmembrane region" description="Helical" evidence="6">
    <location>
        <begin position="324"/>
        <end position="351"/>
    </location>
</feature>
<feature type="transmembrane region" description="Helical" evidence="6">
    <location>
        <begin position="193"/>
        <end position="214"/>
    </location>
</feature>
<feature type="transmembrane region" description="Helical" evidence="6">
    <location>
        <begin position="371"/>
        <end position="390"/>
    </location>
</feature>
<dbReference type="OrthoDB" id="3561359at2759"/>
<proteinExistence type="predicted"/>
<feature type="domain" description="Major facilitator superfamily (MFS) profile" evidence="7">
    <location>
        <begin position="102"/>
        <end position="465"/>
    </location>
</feature>
<dbReference type="InterPro" id="IPR020846">
    <property type="entry name" value="MFS_dom"/>
</dbReference>
<evidence type="ECO:0000256" key="6">
    <source>
        <dbReference type="SAM" id="Phobius"/>
    </source>
</evidence>
<keyword evidence="4 6" id="KW-0472">Membrane</keyword>
<name>A0A427YRZ6_9TREE</name>
<dbReference type="InterPro" id="IPR036259">
    <property type="entry name" value="MFS_trans_sf"/>
</dbReference>
<feature type="transmembrane region" description="Helical" evidence="6">
    <location>
        <begin position="133"/>
        <end position="156"/>
    </location>
</feature>
<evidence type="ECO:0000256" key="2">
    <source>
        <dbReference type="ARBA" id="ARBA00022692"/>
    </source>
</evidence>
<protein>
    <recommendedName>
        <fullName evidence="7">Major facilitator superfamily (MFS) profile domain-containing protein</fullName>
    </recommendedName>
</protein>
<evidence type="ECO:0000256" key="3">
    <source>
        <dbReference type="ARBA" id="ARBA00022989"/>
    </source>
</evidence>
<dbReference type="AlphaFoldDB" id="A0A427YRZ6"/>
<evidence type="ECO:0000256" key="4">
    <source>
        <dbReference type="ARBA" id="ARBA00023136"/>
    </source>
</evidence>
<dbReference type="GO" id="GO:0005886">
    <property type="term" value="C:plasma membrane"/>
    <property type="evidence" value="ECO:0007669"/>
    <property type="project" value="TreeGrafter"/>
</dbReference>